<dbReference type="PROSITE" id="PS50157">
    <property type="entry name" value="ZINC_FINGER_C2H2_2"/>
    <property type="match status" value="5"/>
</dbReference>
<accession>A0A8K0DKH1</accession>
<evidence type="ECO:0000256" key="4">
    <source>
        <dbReference type="ARBA" id="ARBA00022771"/>
    </source>
</evidence>
<dbReference type="PROSITE" id="PS00028">
    <property type="entry name" value="ZINC_FINGER_C2H2_1"/>
    <property type="match status" value="5"/>
</dbReference>
<keyword evidence="14" id="KW-1185">Reference proteome</keyword>
<keyword evidence="3" id="KW-0677">Repeat</keyword>
<feature type="domain" description="C2H2-type" evidence="11">
    <location>
        <begin position="251"/>
        <end position="278"/>
    </location>
</feature>
<evidence type="ECO:0000313" key="14">
    <source>
        <dbReference type="Proteomes" id="UP000801492"/>
    </source>
</evidence>
<evidence type="ECO:0000313" key="13">
    <source>
        <dbReference type="EMBL" id="KAF2905147.1"/>
    </source>
</evidence>
<dbReference type="PROSITE" id="PS51915">
    <property type="entry name" value="ZAD"/>
    <property type="match status" value="1"/>
</dbReference>
<reference evidence="13" key="1">
    <citation type="submission" date="2019-08" db="EMBL/GenBank/DDBJ databases">
        <title>The genome of the North American firefly Photinus pyralis.</title>
        <authorList>
            <consortium name="Photinus pyralis genome working group"/>
            <person name="Fallon T.R."/>
            <person name="Sander Lower S.E."/>
            <person name="Weng J.-K."/>
        </authorList>
    </citation>
    <scope>NUCLEOTIDE SEQUENCE</scope>
    <source>
        <strain evidence="13">TRF0915ILg1</strain>
        <tissue evidence="13">Whole body</tissue>
    </source>
</reference>
<dbReference type="GO" id="GO:0000977">
    <property type="term" value="F:RNA polymerase II transcription regulatory region sequence-specific DNA binding"/>
    <property type="evidence" value="ECO:0007669"/>
    <property type="project" value="TreeGrafter"/>
</dbReference>
<keyword evidence="2 10" id="KW-0479">Metal-binding</keyword>
<feature type="binding site" evidence="10">
    <location>
        <position position="47"/>
    </location>
    <ligand>
        <name>Zn(2+)</name>
        <dbReference type="ChEBI" id="CHEBI:29105"/>
    </ligand>
</feature>
<gene>
    <name evidence="13" type="ORF">ILUMI_01022</name>
</gene>
<dbReference type="InterPro" id="IPR036236">
    <property type="entry name" value="Znf_C2H2_sf"/>
</dbReference>
<dbReference type="Pfam" id="PF00096">
    <property type="entry name" value="zf-C2H2"/>
    <property type="match status" value="3"/>
</dbReference>
<feature type="binding site" evidence="10">
    <location>
        <position position="5"/>
    </location>
    <ligand>
        <name>Zn(2+)</name>
        <dbReference type="ChEBI" id="CHEBI:29105"/>
    </ligand>
</feature>
<feature type="domain" description="C2H2-type" evidence="11">
    <location>
        <begin position="337"/>
        <end position="360"/>
    </location>
</feature>
<dbReference type="Proteomes" id="UP000801492">
    <property type="component" value="Unassembled WGS sequence"/>
</dbReference>
<evidence type="ECO:0000256" key="7">
    <source>
        <dbReference type="ARBA" id="ARBA00023163"/>
    </source>
</evidence>
<dbReference type="SMART" id="SM00868">
    <property type="entry name" value="zf-AD"/>
    <property type="match status" value="1"/>
</dbReference>
<evidence type="ECO:0000256" key="3">
    <source>
        <dbReference type="ARBA" id="ARBA00022737"/>
    </source>
</evidence>
<name>A0A8K0DKH1_IGNLU</name>
<organism evidence="13 14">
    <name type="scientific">Ignelater luminosus</name>
    <name type="common">Cucubano</name>
    <name type="synonym">Pyrophorus luminosus</name>
    <dbReference type="NCBI Taxonomy" id="2038154"/>
    <lineage>
        <taxon>Eukaryota</taxon>
        <taxon>Metazoa</taxon>
        <taxon>Ecdysozoa</taxon>
        <taxon>Arthropoda</taxon>
        <taxon>Hexapoda</taxon>
        <taxon>Insecta</taxon>
        <taxon>Pterygota</taxon>
        <taxon>Neoptera</taxon>
        <taxon>Endopterygota</taxon>
        <taxon>Coleoptera</taxon>
        <taxon>Polyphaga</taxon>
        <taxon>Elateriformia</taxon>
        <taxon>Elateroidea</taxon>
        <taxon>Elateridae</taxon>
        <taxon>Agrypninae</taxon>
        <taxon>Pyrophorini</taxon>
        <taxon>Ignelater</taxon>
    </lineage>
</organism>
<evidence type="ECO:0000259" key="12">
    <source>
        <dbReference type="PROSITE" id="PS51915"/>
    </source>
</evidence>
<dbReference type="FunFam" id="3.30.160.60:FF:001289">
    <property type="entry name" value="Zinc finger protein 574"/>
    <property type="match status" value="1"/>
</dbReference>
<evidence type="ECO:0000256" key="1">
    <source>
        <dbReference type="ARBA" id="ARBA00004123"/>
    </source>
</evidence>
<evidence type="ECO:0000256" key="6">
    <source>
        <dbReference type="ARBA" id="ARBA00023015"/>
    </source>
</evidence>
<feature type="binding site" evidence="10">
    <location>
        <position position="50"/>
    </location>
    <ligand>
        <name>Zn(2+)</name>
        <dbReference type="ChEBI" id="CHEBI:29105"/>
    </ligand>
</feature>
<dbReference type="Gene3D" id="3.40.1800.20">
    <property type="match status" value="1"/>
</dbReference>
<dbReference type="InterPro" id="IPR013087">
    <property type="entry name" value="Znf_C2H2_type"/>
</dbReference>
<dbReference type="PANTHER" id="PTHR24379">
    <property type="entry name" value="KRAB AND ZINC FINGER DOMAIN-CONTAINING"/>
    <property type="match status" value="1"/>
</dbReference>
<dbReference type="OrthoDB" id="6077919at2759"/>
<dbReference type="EMBL" id="VTPC01000594">
    <property type="protein sequence ID" value="KAF2905147.1"/>
    <property type="molecule type" value="Genomic_DNA"/>
</dbReference>
<dbReference type="AlphaFoldDB" id="A0A8K0DKH1"/>
<dbReference type="FunFam" id="3.30.160.60:FF:000446">
    <property type="entry name" value="Zinc finger protein"/>
    <property type="match status" value="1"/>
</dbReference>
<evidence type="ECO:0000256" key="9">
    <source>
        <dbReference type="PROSITE-ProRule" id="PRU00042"/>
    </source>
</evidence>
<dbReference type="InterPro" id="IPR012934">
    <property type="entry name" value="Znf_AD"/>
</dbReference>
<evidence type="ECO:0000256" key="10">
    <source>
        <dbReference type="PROSITE-ProRule" id="PRU01263"/>
    </source>
</evidence>
<feature type="domain" description="ZAD" evidence="12">
    <location>
        <begin position="3"/>
        <end position="74"/>
    </location>
</feature>
<keyword evidence="8" id="KW-0539">Nucleus</keyword>
<dbReference type="Pfam" id="PF07776">
    <property type="entry name" value="zf-AD"/>
    <property type="match status" value="1"/>
</dbReference>
<evidence type="ECO:0000256" key="5">
    <source>
        <dbReference type="ARBA" id="ARBA00022833"/>
    </source>
</evidence>
<dbReference type="Gene3D" id="3.30.160.60">
    <property type="entry name" value="Classic Zinc Finger"/>
    <property type="match status" value="5"/>
</dbReference>
<keyword evidence="4 9" id="KW-0863">Zinc-finger</keyword>
<feature type="domain" description="C2H2-type" evidence="11">
    <location>
        <begin position="309"/>
        <end position="336"/>
    </location>
</feature>
<feature type="domain" description="C2H2-type" evidence="11">
    <location>
        <begin position="224"/>
        <end position="251"/>
    </location>
</feature>
<evidence type="ECO:0000256" key="8">
    <source>
        <dbReference type="ARBA" id="ARBA00023242"/>
    </source>
</evidence>
<feature type="binding site" evidence="10">
    <location>
        <position position="8"/>
    </location>
    <ligand>
        <name>Zn(2+)</name>
        <dbReference type="ChEBI" id="CHEBI:29105"/>
    </ligand>
</feature>
<feature type="domain" description="C2H2-type" evidence="11">
    <location>
        <begin position="281"/>
        <end position="308"/>
    </location>
</feature>
<keyword evidence="7" id="KW-0804">Transcription</keyword>
<dbReference type="PANTHER" id="PTHR24379:SF127">
    <property type="entry name" value="BLOODY FINGERS-RELATED"/>
    <property type="match status" value="1"/>
</dbReference>
<protein>
    <submittedName>
        <fullName evidence="13">Uncharacterized protein</fullName>
    </submittedName>
</protein>
<dbReference type="GO" id="GO:0008270">
    <property type="term" value="F:zinc ion binding"/>
    <property type="evidence" value="ECO:0007669"/>
    <property type="project" value="UniProtKB-UniRule"/>
</dbReference>
<dbReference type="SUPFAM" id="SSF57667">
    <property type="entry name" value="beta-beta-alpha zinc fingers"/>
    <property type="match status" value="3"/>
</dbReference>
<dbReference type="Pfam" id="PF13894">
    <property type="entry name" value="zf-C2H2_4"/>
    <property type="match status" value="1"/>
</dbReference>
<proteinExistence type="predicted"/>
<dbReference type="GO" id="GO:0000981">
    <property type="term" value="F:DNA-binding transcription factor activity, RNA polymerase II-specific"/>
    <property type="evidence" value="ECO:0007669"/>
    <property type="project" value="TreeGrafter"/>
</dbReference>
<evidence type="ECO:0000259" key="11">
    <source>
        <dbReference type="PROSITE" id="PS50157"/>
    </source>
</evidence>
<dbReference type="SUPFAM" id="SSF57716">
    <property type="entry name" value="Glucocorticoid receptor-like (DNA-binding domain)"/>
    <property type="match status" value="1"/>
</dbReference>
<sequence length="368" mass="42246">MDNVCRTCLRSSKELLPLFGDMKLPYKIKTISSVEISADDNLPNKVCAECIVNINLSYNFRRVIVNSDKELRDRYVFKQEEQYKNEANDTGGESDLYKTSFIKSEKASSVFDYNGEENDIQPVDILLKNNKFEIELSNDLITVTDDINSQEKTNVNVFKESKSNISNVKNKLYKCDKCNYESSECKKYKGHLQNHSMKMCTICGKFISALNLKKHITIHTGSPVKCKECGKVCKNSESLRGHVVIHKGINRKCKICEEIYTERAAYVAHMKTHKSEEEKSVRCPLCNKRLYGKRGLQKHIRSHTGERPYPCEFCKKGFSSSHALKTHRRQHTNERPYKCALCTMAFPQKVSLCTHLKSKHKIGITDNS</sequence>
<keyword evidence="6" id="KW-0805">Transcription regulation</keyword>
<dbReference type="SMART" id="SM00355">
    <property type="entry name" value="ZnF_C2H2"/>
    <property type="match status" value="7"/>
</dbReference>
<keyword evidence="5 10" id="KW-0862">Zinc</keyword>
<comment type="subcellular location">
    <subcellularLocation>
        <location evidence="1">Nucleus</location>
    </subcellularLocation>
</comment>
<evidence type="ECO:0000256" key="2">
    <source>
        <dbReference type="ARBA" id="ARBA00022723"/>
    </source>
</evidence>
<comment type="caution">
    <text evidence="13">The sequence shown here is derived from an EMBL/GenBank/DDBJ whole genome shotgun (WGS) entry which is preliminary data.</text>
</comment>
<dbReference type="GO" id="GO:0005634">
    <property type="term" value="C:nucleus"/>
    <property type="evidence" value="ECO:0007669"/>
    <property type="project" value="UniProtKB-SubCell"/>
</dbReference>